<dbReference type="EMBL" id="WTUZ01000007">
    <property type="protein sequence ID" value="MZQ81123.1"/>
    <property type="molecule type" value="Genomic_DNA"/>
</dbReference>
<dbReference type="SUPFAM" id="SSF161098">
    <property type="entry name" value="MetI-like"/>
    <property type="match status" value="1"/>
</dbReference>
<evidence type="ECO:0000259" key="8">
    <source>
        <dbReference type="PROSITE" id="PS50928"/>
    </source>
</evidence>
<dbReference type="InterPro" id="IPR050366">
    <property type="entry name" value="BP-dependent_transpt_permease"/>
</dbReference>
<feature type="domain" description="ABC transmembrane type-1" evidence="8">
    <location>
        <begin position="78"/>
        <end position="267"/>
    </location>
</feature>
<dbReference type="InterPro" id="IPR035906">
    <property type="entry name" value="MetI-like_sf"/>
</dbReference>
<dbReference type="RefSeq" id="WP_161405431.1">
    <property type="nucleotide sequence ID" value="NZ_WTUZ01000007.1"/>
</dbReference>
<dbReference type="PANTHER" id="PTHR43386:SF25">
    <property type="entry name" value="PEPTIDE ABC TRANSPORTER PERMEASE PROTEIN"/>
    <property type="match status" value="1"/>
</dbReference>
<evidence type="ECO:0000256" key="7">
    <source>
        <dbReference type="RuleBase" id="RU363032"/>
    </source>
</evidence>
<keyword evidence="4 7" id="KW-0812">Transmembrane</keyword>
<keyword evidence="10" id="KW-1185">Reference proteome</keyword>
<feature type="transmembrane region" description="Helical" evidence="7">
    <location>
        <begin position="246"/>
        <end position="270"/>
    </location>
</feature>
<dbReference type="AlphaFoldDB" id="A0A6L8USP7"/>
<dbReference type="PANTHER" id="PTHR43386">
    <property type="entry name" value="OLIGOPEPTIDE TRANSPORT SYSTEM PERMEASE PROTEIN APPC"/>
    <property type="match status" value="1"/>
</dbReference>
<dbReference type="InterPro" id="IPR000515">
    <property type="entry name" value="MetI-like"/>
</dbReference>
<evidence type="ECO:0000256" key="4">
    <source>
        <dbReference type="ARBA" id="ARBA00022692"/>
    </source>
</evidence>
<organism evidence="9 10">
    <name type="scientific">Paenibacillus silvestris</name>
    <dbReference type="NCBI Taxonomy" id="2606219"/>
    <lineage>
        <taxon>Bacteria</taxon>
        <taxon>Bacillati</taxon>
        <taxon>Bacillota</taxon>
        <taxon>Bacilli</taxon>
        <taxon>Bacillales</taxon>
        <taxon>Paenibacillaceae</taxon>
        <taxon>Paenibacillus</taxon>
    </lineage>
</organism>
<keyword evidence="6 7" id="KW-0472">Membrane</keyword>
<dbReference type="GO" id="GO:0005886">
    <property type="term" value="C:plasma membrane"/>
    <property type="evidence" value="ECO:0007669"/>
    <property type="project" value="UniProtKB-SubCell"/>
</dbReference>
<feature type="transmembrane region" description="Helical" evidence="7">
    <location>
        <begin position="12"/>
        <end position="33"/>
    </location>
</feature>
<keyword evidence="3" id="KW-1003">Cell membrane</keyword>
<sequence length="281" mass="30685">MRILNLRIPPFIMVLTIMFLLITLFTSLSPLLFPIDLGATDLGARLIPPSFLDGGKPQNFLGTDHLGRDFMIRLFYGTKNSLLVALGSLLIATFVGTVLGVLAGLYKGPFDTIVSFLTDVKLSVPSIIIAIVCAAVFGSGKWILVLIIGLTGYPTFTRLVRGQTIQLKEANFMECSRALGASKMRILFEHVFTNISSPLIVHATMRFSSFILLESSLSFLGIGIQPPDVSLGLLVSAGRNYLINSWWLSIAPSVVIVVIVVLVSLIGDWLRDVLDPKYKNS</sequence>
<evidence type="ECO:0000256" key="2">
    <source>
        <dbReference type="ARBA" id="ARBA00022448"/>
    </source>
</evidence>
<dbReference type="Proteomes" id="UP000481087">
    <property type="component" value="Unassembled WGS sequence"/>
</dbReference>
<feature type="transmembrane region" description="Helical" evidence="7">
    <location>
        <begin position="82"/>
        <end position="106"/>
    </location>
</feature>
<comment type="subcellular location">
    <subcellularLocation>
        <location evidence="1 7">Cell membrane</location>
        <topology evidence="1 7">Multi-pass membrane protein</topology>
    </subcellularLocation>
</comment>
<evidence type="ECO:0000256" key="6">
    <source>
        <dbReference type="ARBA" id="ARBA00023136"/>
    </source>
</evidence>
<evidence type="ECO:0000256" key="3">
    <source>
        <dbReference type="ARBA" id="ARBA00022475"/>
    </source>
</evidence>
<dbReference type="Pfam" id="PF00528">
    <property type="entry name" value="BPD_transp_1"/>
    <property type="match status" value="1"/>
</dbReference>
<dbReference type="CDD" id="cd06261">
    <property type="entry name" value="TM_PBP2"/>
    <property type="match status" value="1"/>
</dbReference>
<reference evidence="9 10" key="1">
    <citation type="submission" date="2019-12" db="EMBL/GenBank/DDBJ databases">
        <title>Paenibacillus sp. nov. sp. isolated from soil.</title>
        <authorList>
            <person name="Kim J."/>
            <person name="Jeong S.E."/>
            <person name="Jung H.S."/>
            <person name="Jeon C.O."/>
        </authorList>
    </citation>
    <scope>NUCLEOTIDE SEQUENCE [LARGE SCALE GENOMIC DNA]</scope>
    <source>
        <strain evidence="9 10">5J-6</strain>
    </source>
</reference>
<evidence type="ECO:0000313" key="9">
    <source>
        <dbReference type="EMBL" id="MZQ81123.1"/>
    </source>
</evidence>
<accession>A0A6L8USP7</accession>
<dbReference type="Gene3D" id="1.10.3720.10">
    <property type="entry name" value="MetI-like"/>
    <property type="match status" value="1"/>
</dbReference>
<gene>
    <name evidence="9" type="ORF">GQF01_03105</name>
</gene>
<keyword evidence="2 7" id="KW-0813">Transport</keyword>
<name>A0A6L8USP7_9BACL</name>
<dbReference type="GO" id="GO:0055085">
    <property type="term" value="P:transmembrane transport"/>
    <property type="evidence" value="ECO:0007669"/>
    <property type="project" value="InterPro"/>
</dbReference>
<feature type="transmembrane region" description="Helical" evidence="7">
    <location>
        <begin position="126"/>
        <end position="153"/>
    </location>
</feature>
<keyword evidence="5 7" id="KW-1133">Transmembrane helix</keyword>
<comment type="similarity">
    <text evidence="7">Belongs to the binding-protein-dependent transport system permease family.</text>
</comment>
<protein>
    <submittedName>
        <fullName evidence="9">ABC transporter permease subunit</fullName>
    </submittedName>
</protein>
<proteinExistence type="inferred from homology"/>
<dbReference type="PROSITE" id="PS50928">
    <property type="entry name" value="ABC_TM1"/>
    <property type="match status" value="1"/>
</dbReference>
<comment type="caution">
    <text evidence="9">The sequence shown here is derived from an EMBL/GenBank/DDBJ whole genome shotgun (WGS) entry which is preliminary data.</text>
</comment>
<evidence type="ECO:0000256" key="5">
    <source>
        <dbReference type="ARBA" id="ARBA00022989"/>
    </source>
</evidence>
<evidence type="ECO:0000256" key="1">
    <source>
        <dbReference type="ARBA" id="ARBA00004651"/>
    </source>
</evidence>
<evidence type="ECO:0000313" key="10">
    <source>
        <dbReference type="Proteomes" id="UP000481087"/>
    </source>
</evidence>